<proteinExistence type="inferred from homology"/>
<dbReference type="GO" id="GO:0003677">
    <property type="term" value="F:DNA binding"/>
    <property type="evidence" value="ECO:0007669"/>
    <property type="project" value="InterPro"/>
</dbReference>
<organism evidence="5 6">
    <name type="scientific">Candidatus Phycorickettsia trachydisci</name>
    <dbReference type="NCBI Taxonomy" id="2115978"/>
    <lineage>
        <taxon>Bacteria</taxon>
        <taxon>Pseudomonadati</taxon>
        <taxon>Pseudomonadota</taxon>
        <taxon>Alphaproteobacteria</taxon>
        <taxon>Rickettsiales</taxon>
        <taxon>Rickettsiaceae</taxon>
        <taxon>Candidatus Phycorickettsia</taxon>
    </lineage>
</organism>
<dbReference type="InterPro" id="IPR005063">
    <property type="entry name" value="Transposase_27"/>
</dbReference>
<reference evidence="5 6" key="1">
    <citation type="submission" date="2018-03" db="EMBL/GenBank/DDBJ databases">
        <title>A gene transfer event suggests a long-term partnership between eustigmatophyte algae and a novel lineage of endosymbiotic bacteria.</title>
        <authorList>
            <person name="Yurchenko T."/>
            <person name="Sevcikova T."/>
            <person name="Pribyl P."/>
            <person name="El Karkouri K."/>
            <person name="Klimes V."/>
            <person name="Amaral R."/>
            <person name="Zbrankova V."/>
            <person name="Kim E."/>
            <person name="Raoult D."/>
            <person name="Santos L.M.A."/>
            <person name="Elias M."/>
        </authorList>
    </citation>
    <scope>NUCLEOTIDE SEQUENCE [LARGE SCALE GENOMIC DNA]</scope>
    <source>
        <strain evidence="5">CCALA 838</strain>
    </source>
</reference>
<evidence type="ECO:0000256" key="3">
    <source>
        <dbReference type="ARBA" id="ARBA00022578"/>
    </source>
</evidence>
<evidence type="ECO:0000313" key="5">
    <source>
        <dbReference type="EMBL" id="AVP88122.1"/>
    </source>
</evidence>
<accession>A0A2P1PA10</accession>
<dbReference type="PANTHER" id="PTHR33293">
    <property type="entry name" value="INSERTION ELEMENT IS1 1 PROTEIN INSB-RELATED"/>
    <property type="match status" value="1"/>
</dbReference>
<dbReference type="OrthoDB" id="8480532at2"/>
<dbReference type="PANTHER" id="PTHR33293:SF1">
    <property type="entry name" value="INSERTION ELEMENT IS1 1 PROTEIN INSB-RELATED"/>
    <property type="match status" value="1"/>
</dbReference>
<dbReference type="GO" id="GO:0004803">
    <property type="term" value="F:transposase activity"/>
    <property type="evidence" value="ECO:0007669"/>
    <property type="project" value="InterPro"/>
</dbReference>
<dbReference type="AlphaFoldDB" id="A0A2P1PA10"/>
<dbReference type="Pfam" id="PF03400">
    <property type="entry name" value="DDE_Tnp_IS1"/>
    <property type="match status" value="1"/>
</dbReference>
<dbReference type="InterPro" id="IPR051354">
    <property type="entry name" value="Transposase_27_IS1"/>
</dbReference>
<gene>
    <name evidence="5" type="ORF">phytr_11970</name>
</gene>
<dbReference type="GO" id="GO:0006313">
    <property type="term" value="P:DNA transposition"/>
    <property type="evidence" value="ECO:0007669"/>
    <property type="project" value="InterPro"/>
</dbReference>
<comment type="similarity">
    <text evidence="2">Belongs to the transposase 27 family.</text>
</comment>
<dbReference type="RefSeq" id="WP_106874936.1">
    <property type="nucleotide sequence ID" value="NZ_CP027845.1"/>
</dbReference>
<dbReference type="KEGG" id="ptc:phytr_11970"/>
<dbReference type="EMBL" id="CP027845">
    <property type="protein sequence ID" value="AVP88122.1"/>
    <property type="molecule type" value="Genomic_DNA"/>
</dbReference>
<evidence type="ECO:0008006" key="7">
    <source>
        <dbReference type="Google" id="ProtNLM"/>
    </source>
</evidence>
<comment type="function">
    <text evidence="1">Absolutely required for transposition of IS1.</text>
</comment>
<evidence type="ECO:0000313" key="6">
    <source>
        <dbReference type="Proteomes" id="UP000241762"/>
    </source>
</evidence>
<evidence type="ECO:0000256" key="2">
    <source>
        <dbReference type="ARBA" id="ARBA00008841"/>
    </source>
</evidence>
<keyword evidence="6" id="KW-1185">Reference proteome</keyword>
<keyword evidence="3" id="KW-0815">Transposition</keyword>
<dbReference type="Proteomes" id="UP000241762">
    <property type="component" value="Chromosome"/>
</dbReference>
<sequence length="107" mass="12580">MGYRNVKTYRRLYDKVKHLKSCTFYTDDWIAFKQVLPAKPHMIGKRHTVTIERDNSNTRHHLGSMARKVKVVSKSVDMVDMTLKMRCALTDADIFKIFQTRALSIFK</sequence>
<keyword evidence="4" id="KW-0233">DNA recombination</keyword>
<evidence type="ECO:0000256" key="4">
    <source>
        <dbReference type="ARBA" id="ARBA00023172"/>
    </source>
</evidence>
<name>A0A2P1PA10_9RICK</name>
<evidence type="ECO:0000256" key="1">
    <source>
        <dbReference type="ARBA" id="ARBA00004091"/>
    </source>
</evidence>
<protein>
    <recommendedName>
        <fullName evidence="7">Transposase</fullName>
    </recommendedName>
</protein>